<proteinExistence type="predicted"/>
<gene>
    <name evidence="2" type="ORF">DNR46_35290</name>
</gene>
<name>A0A3M9X0H5_9HYPH</name>
<sequence length="119" mass="13170">MQDLIAFMSSNAALVIANPAAFATFAVLLGGGGFAVGRYFLTERIANLESRIARRDDEITELKARQQAPEQGGTLVPLLEMTEVLPPEPLNFNRLLIQRKENLPVGEHAAPNRRRSFRP</sequence>
<keyword evidence="1" id="KW-0472">Membrane</keyword>
<keyword evidence="1" id="KW-0812">Transmembrane</keyword>
<evidence type="ECO:0000256" key="1">
    <source>
        <dbReference type="SAM" id="Phobius"/>
    </source>
</evidence>
<dbReference type="RefSeq" id="WP_123170552.1">
    <property type="nucleotide sequence ID" value="NZ_QKOD01000023.1"/>
</dbReference>
<keyword evidence="1" id="KW-1133">Transmembrane helix</keyword>
<evidence type="ECO:0000313" key="3">
    <source>
        <dbReference type="Proteomes" id="UP000275436"/>
    </source>
</evidence>
<organism evidence="2 3">
    <name type="scientific">Mesorhizobium japonicum</name>
    <dbReference type="NCBI Taxonomy" id="2066070"/>
    <lineage>
        <taxon>Bacteria</taxon>
        <taxon>Pseudomonadati</taxon>
        <taxon>Pseudomonadota</taxon>
        <taxon>Alphaproteobacteria</taxon>
        <taxon>Hyphomicrobiales</taxon>
        <taxon>Phyllobacteriaceae</taxon>
        <taxon>Mesorhizobium</taxon>
    </lineage>
</organism>
<accession>A0A3M9X0H5</accession>
<dbReference type="Proteomes" id="UP000275436">
    <property type="component" value="Unassembled WGS sequence"/>
</dbReference>
<feature type="transmembrane region" description="Helical" evidence="1">
    <location>
        <begin position="20"/>
        <end position="41"/>
    </location>
</feature>
<evidence type="ECO:0000313" key="2">
    <source>
        <dbReference type="EMBL" id="RNJ41196.1"/>
    </source>
</evidence>
<dbReference type="EMBL" id="QKOD01000023">
    <property type="protein sequence ID" value="RNJ41196.1"/>
    <property type="molecule type" value="Genomic_DNA"/>
</dbReference>
<dbReference type="AlphaFoldDB" id="A0A3M9X0H5"/>
<protein>
    <submittedName>
        <fullName evidence="2">Uncharacterized protein</fullName>
    </submittedName>
</protein>
<reference evidence="2 3" key="1">
    <citation type="journal article" date="2018" name="Mol. Plant Microbe Interact.">
        <title>Taxonomically Different Co-Microsymbionts of a Relict Legume, Oxytropis popoviana, Have Complementary Sets of Symbiotic Genes and Together Increase the Efficiency of Plant Nodulation.</title>
        <authorList>
            <person name="Safronova V."/>
            <person name="Belimov A."/>
            <person name="Sazanova A."/>
            <person name="Chirak E."/>
            <person name="Verkhozina A."/>
            <person name="Kuznetsova I."/>
            <person name="Andronov E."/>
            <person name="Puhalsky J."/>
            <person name="Tikhonovich I."/>
        </authorList>
    </citation>
    <scope>NUCLEOTIDE SEQUENCE [LARGE SCALE GENOMIC DNA]</scope>
    <source>
        <strain evidence="2 3">Opo-235</strain>
    </source>
</reference>
<comment type="caution">
    <text evidence="2">The sequence shown here is derived from an EMBL/GenBank/DDBJ whole genome shotgun (WGS) entry which is preliminary data.</text>
</comment>